<dbReference type="Pfam" id="PF01663">
    <property type="entry name" value="Phosphodiest"/>
    <property type="match status" value="1"/>
</dbReference>
<comment type="caution">
    <text evidence="1">The sequence shown here is derived from an EMBL/GenBank/DDBJ whole genome shotgun (WGS) entry which is preliminary data.</text>
</comment>
<dbReference type="PANTHER" id="PTHR10151:SF120">
    <property type="entry name" value="BIS(5'-ADENOSYL)-TRIPHOSPHATASE"/>
    <property type="match status" value="1"/>
</dbReference>
<dbReference type="RefSeq" id="WP_035132583.1">
    <property type="nucleotide sequence ID" value="NZ_JPMD01000022.1"/>
</dbReference>
<dbReference type="SUPFAM" id="SSF53649">
    <property type="entry name" value="Alkaline phosphatase-like"/>
    <property type="match status" value="1"/>
</dbReference>
<dbReference type="PANTHER" id="PTHR10151">
    <property type="entry name" value="ECTONUCLEOTIDE PYROPHOSPHATASE/PHOSPHODIESTERASE"/>
    <property type="match status" value="1"/>
</dbReference>
<dbReference type="InterPro" id="IPR017850">
    <property type="entry name" value="Alkaline_phosphatase_core_sf"/>
</dbReference>
<proteinExistence type="predicted"/>
<dbReference type="STRING" id="318464.IO99_09360"/>
<name>A0A084JBW3_9CLOT</name>
<dbReference type="Proteomes" id="UP000028542">
    <property type="component" value="Unassembled WGS sequence"/>
</dbReference>
<sequence>MNNLTNKHLVVISIDGLKAADFDIISNLPTFSQCIQKGSVVRNVKSIYPSLTYPAHTTIVTGKYPKNHGVVNNKLLEPEKAAPDWFWFRKYVNGPTLYDMAKSRGLTVGSIFWPVTGRSSIKYNMPEIFSNNKYISQEMASLLGGSPIYQFNLNRKFKHLLDGIKEPNLDNFATACAIETIKKYKPNLLLLHLLDLDSQRHGYGTDSKEAVESLHRHDGRLADVIKALKEAGIYDNSSLVILGDHGFQDFNKVITLNTLFKNQGLISMGDNNRLNSWRVYVKSCDGSAYVYVKDDFNKNLSSKVYNILKALSLDESKGIAKIYRNDEIIDLGGDPKATFMIEAKRGFIFIDKFNDTIVTSTTPKEGKSNGNHGYHPNSPDIHTLFIGCGEEFKENIFMNNMNLVDIAPTLSKVLGIKFPKCDGRVIDEILTIP</sequence>
<evidence type="ECO:0008006" key="3">
    <source>
        <dbReference type="Google" id="ProtNLM"/>
    </source>
</evidence>
<evidence type="ECO:0000313" key="1">
    <source>
        <dbReference type="EMBL" id="KEZ86447.1"/>
    </source>
</evidence>
<dbReference type="GO" id="GO:0016787">
    <property type="term" value="F:hydrolase activity"/>
    <property type="evidence" value="ECO:0007669"/>
    <property type="project" value="UniProtKB-ARBA"/>
</dbReference>
<keyword evidence="2" id="KW-1185">Reference proteome</keyword>
<dbReference type="Gene3D" id="3.40.720.10">
    <property type="entry name" value="Alkaline Phosphatase, subunit A"/>
    <property type="match status" value="1"/>
</dbReference>
<dbReference type="AlphaFoldDB" id="A0A084JBW3"/>
<reference evidence="1 2" key="1">
    <citation type="submission" date="2014-07" db="EMBL/GenBank/DDBJ databases">
        <title>Draft genome of Clostridium sulfidigenes 113A isolated from sediments associated with methane hydrate from Krishna Godavari basin.</title>
        <authorList>
            <person name="Honkalas V.S."/>
            <person name="Dabir A.P."/>
            <person name="Arora P."/>
            <person name="Dhakephalkar P.K."/>
        </authorList>
    </citation>
    <scope>NUCLEOTIDE SEQUENCE [LARGE SCALE GENOMIC DNA]</scope>
    <source>
        <strain evidence="1 2">113A</strain>
    </source>
</reference>
<accession>A0A084JBW3</accession>
<protein>
    <recommendedName>
        <fullName evidence="3">Phosphodiesterase</fullName>
    </recommendedName>
</protein>
<evidence type="ECO:0000313" key="2">
    <source>
        <dbReference type="Proteomes" id="UP000028542"/>
    </source>
</evidence>
<dbReference type="InterPro" id="IPR002591">
    <property type="entry name" value="Phosphodiest/P_Trfase"/>
</dbReference>
<organism evidence="1 2">
    <name type="scientific">Clostridium sulfidigenes</name>
    <dbReference type="NCBI Taxonomy" id="318464"/>
    <lineage>
        <taxon>Bacteria</taxon>
        <taxon>Bacillati</taxon>
        <taxon>Bacillota</taxon>
        <taxon>Clostridia</taxon>
        <taxon>Eubacteriales</taxon>
        <taxon>Clostridiaceae</taxon>
        <taxon>Clostridium</taxon>
    </lineage>
</organism>
<gene>
    <name evidence="1" type="ORF">IO99_09360</name>
</gene>
<dbReference type="eggNOG" id="COG1524">
    <property type="taxonomic scope" value="Bacteria"/>
</dbReference>
<dbReference type="EMBL" id="JPMD01000022">
    <property type="protein sequence ID" value="KEZ86447.1"/>
    <property type="molecule type" value="Genomic_DNA"/>
</dbReference>
<dbReference type="CDD" id="cd16018">
    <property type="entry name" value="Enpp"/>
    <property type="match status" value="1"/>
</dbReference>